<organism evidence="1 2">
    <name type="scientific">Cupriavidus oxalaticus</name>
    <dbReference type="NCBI Taxonomy" id="96344"/>
    <lineage>
        <taxon>Bacteria</taxon>
        <taxon>Pseudomonadati</taxon>
        <taxon>Pseudomonadota</taxon>
        <taxon>Betaproteobacteria</taxon>
        <taxon>Burkholderiales</taxon>
        <taxon>Burkholderiaceae</taxon>
        <taxon>Cupriavidus</taxon>
    </lineage>
</organism>
<evidence type="ECO:0000313" key="1">
    <source>
        <dbReference type="EMBL" id="QEZ49092.1"/>
    </source>
</evidence>
<dbReference type="AlphaFoldDB" id="A0A5P3VUH2"/>
<dbReference type="Proteomes" id="UP000325743">
    <property type="component" value="Plasmid unnamed1"/>
</dbReference>
<accession>A0A5P3VUH2</accession>
<keyword evidence="1" id="KW-0614">Plasmid</keyword>
<gene>
    <name evidence="1" type="ORF">D2917_31165</name>
</gene>
<reference evidence="1 2" key="1">
    <citation type="submission" date="2018-09" db="EMBL/GenBank/DDBJ databases">
        <title>Complete genome sequence of Cupriavidus oxalaticus T2, a bacterium capable of phenol tolerance and degradation.</title>
        <authorList>
            <person name="Yan J."/>
        </authorList>
    </citation>
    <scope>NUCLEOTIDE SEQUENCE [LARGE SCALE GENOMIC DNA]</scope>
    <source>
        <strain evidence="1 2">T2</strain>
        <plasmid evidence="1 2">unnamed1</plasmid>
    </source>
</reference>
<dbReference type="EMBL" id="CP032520">
    <property type="protein sequence ID" value="QEZ49092.1"/>
    <property type="molecule type" value="Genomic_DNA"/>
</dbReference>
<protein>
    <recommendedName>
        <fullName evidence="3">Preprotein translocase subunit SecA</fullName>
    </recommendedName>
</protein>
<name>A0A5P3VUH2_9BURK</name>
<proteinExistence type="predicted"/>
<geneLocation type="plasmid" evidence="1">
    <name>unnamed1</name>
</geneLocation>
<evidence type="ECO:0008006" key="3">
    <source>
        <dbReference type="Google" id="ProtNLM"/>
    </source>
</evidence>
<evidence type="ECO:0000313" key="2">
    <source>
        <dbReference type="Proteomes" id="UP000325743"/>
    </source>
</evidence>
<sequence>MLTPHEVATLILIRESAPNLSQLDRSVIDSLIERKLVRLDAAVAGQDNPRITAEGCVMLGAISRNSVE</sequence>